<name>A0AAE0Q8V6_9TELE</name>
<dbReference type="GO" id="GO:0004464">
    <property type="term" value="F:leukotriene-C4 synthase activity"/>
    <property type="evidence" value="ECO:0007669"/>
    <property type="project" value="UniProtKB-EC"/>
</dbReference>
<dbReference type="InterPro" id="IPR001129">
    <property type="entry name" value="Membr-assoc_MAPEG"/>
</dbReference>
<keyword evidence="25" id="KW-1185">Reference proteome</keyword>
<evidence type="ECO:0000256" key="9">
    <source>
        <dbReference type="ARBA" id="ARBA00023128"/>
    </source>
</evidence>
<dbReference type="InterPro" id="IPR050997">
    <property type="entry name" value="MAPEG"/>
</dbReference>
<evidence type="ECO:0000256" key="11">
    <source>
        <dbReference type="ARBA" id="ARBA00023139"/>
    </source>
</evidence>
<keyword evidence="12" id="KW-0456">Lyase</keyword>
<dbReference type="EC" id="4.4.1.20" evidence="16"/>
<evidence type="ECO:0000256" key="21">
    <source>
        <dbReference type="ARBA" id="ARBA00075145"/>
    </source>
</evidence>
<evidence type="ECO:0000256" key="23">
    <source>
        <dbReference type="SAM" id="Phobius"/>
    </source>
</evidence>
<dbReference type="GO" id="GO:0005635">
    <property type="term" value="C:nuclear envelope"/>
    <property type="evidence" value="ECO:0007669"/>
    <property type="project" value="TreeGrafter"/>
</dbReference>
<keyword evidence="13" id="KW-0449">Lipoprotein</keyword>
<evidence type="ECO:0000256" key="20">
    <source>
        <dbReference type="ARBA" id="ARBA00069748"/>
    </source>
</evidence>
<evidence type="ECO:0000256" key="13">
    <source>
        <dbReference type="ARBA" id="ARBA00023288"/>
    </source>
</evidence>
<dbReference type="SUPFAM" id="SSF161084">
    <property type="entry name" value="MAPEG domain-like"/>
    <property type="match status" value="1"/>
</dbReference>
<dbReference type="Gene3D" id="1.20.120.550">
    <property type="entry name" value="Membrane associated eicosanoid/glutathione metabolism-like domain"/>
    <property type="match status" value="1"/>
</dbReference>
<keyword evidence="8" id="KW-0443">Lipid metabolism</keyword>
<dbReference type="GO" id="GO:0004602">
    <property type="term" value="F:glutathione peroxidase activity"/>
    <property type="evidence" value="ECO:0007669"/>
    <property type="project" value="TreeGrafter"/>
</dbReference>
<comment type="catalytic activity">
    <reaction evidence="17">
        <text>(5S)-hydroperoxy-(6E,8Z,11Z,14Z)-eicosatetraenoate + 2 glutathione = (5S)-hydroxy-(6E,8Z,11Z,14Z)-eicosatetraenoate + glutathione disulfide + H2O</text>
        <dbReference type="Rhea" id="RHEA:48620"/>
        <dbReference type="ChEBI" id="CHEBI:15377"/>
        <dbReference type="ChEBI" id="CHEBI:57450"/>
        <dbReference type="ChEBI" id="CHEBI:57925"/>
        <dbReference type="ChEBI" id="CHEBI:58297"/>
        <dbReference type="ChEBI" id="CHEBI:90632"/>
    </reaction>
    <physiologicalReaction direction="left-to-right" evidence="17">
        <dbReference type="Rhea" id="RHEA:48621"/>
    </physiologicalReaction>
</comment>
<dbReference type="EMBL" id="JAUCMX010000019">
    <property type="protein sequence ID" value="KAK3516518.1"/>
    <property type="molecule type" value="Genomic_DNA"/>
</dbReference>
<evidence type="ECO:0000256" key="6">
    <source>
        <dbReference type="ARBA" id="ARBA00022989"/>
    </source>
</evidence>
<dbReference type="FunFam" id="1.20.120.550:FF:000004">
    <property type="entry name" value="Microsomal glutathione S-transferase 3"/>
    <property type="match status" value="1"/>
</dbReference>
<evidence type="ECO:0000256" key="14">
    <source>
        <dbReference type="ARBA" id="ARBA00037884"/>
    </source>
</evidence>
<evidence type="ECO:0000256" key="5">
    <source>
        <dbReference type="ARBA" id="ARBA00022787"/>
    </source>
</evidence>
<evidence type="ECO:0000256" key="7">
    <source>
        <dbReference type="ARBA" id="ARBA00023002"/>
    </source>
</evidence>
<dbReference type="GO" id="GO:0005741">
    <property type="term" value="C:mitochondrial outer membrane"/>
    <property type="evidence" value="ECO:0007669"/>
    <property type="project" value="UniProtKB-SubCell"/>
</dbReference>
<comment type="catalytic activity">
    <reaction evidence="19">
        <text>15-deoxy-Delta(12,14)-prostaglandin J2 + glutathione = 15-deoxy-Delta(12,14)-prostaglandin J2-S-(R)-glutathione</text>
        <dbReference type="Rhea" id="RHEA:75963"/>
        <dbReference type="ChEBI" id="CHEBI:57925"/>
        <dbReference type="ChEBI" id="CHEBI:85236"/>
        <dbReference type="ChEBI" id="CHEBI:194498"/>
    </reaction>
    <physiologicalReaction direction="left-to-right" evidence="19">
        <dbReference type="Rhea" id="RHEA:75964"/>
    </physiologicalReaction>
</comment>
<evidence type="ECO:0000256" key="22">
    <source>
        <dbReference type="ARBA" id="ARBA00076908"/>
    </source>
</evidence>
<comment type="caution">
    <text evidence="24">The sequence shown here is derived from an EMBL/GenBank/DDBJ whole genome shotgun (WGS) entry which is preliminary data.</text>
</comment>
<evidence type="ECO:0000313" key="24">
    <source>
        <dbReference type="EMBL" id="KAK3516518.1"/>
    </source>
</evidence>
<keyword evidence="10 23" id="KW-0472">Membrane</keyword>
<feature type="transmembrane region" description="Helical" evidence="23">
    <location>
        <begin position="159"/>
        <end position="181"/>
    </location>
</feature>
<comment type="catalytic activity">
    <reaction evidence="18">
        <text>leukotriene C4 = leukotriene A4 + glutathione</text>
        <dbReference type="Rhea" id="RHEA:17617"/>
        <dbReference type="ChEBI" id="CHEBI:57463"/>
        <dbReference type="ChEBI" id="CHEBI:57925"/>
        <dbReference type="ChEBI" id="CHEBI:57973"/>
        <dbReference type="EC" id="4.4.1.20"/>
    </reaction>
    <physiologicalReaction direction="right-to-left" evidence="18">
        <dbReference type="Rhea" id="RHEA:17619"/>
    </physiologicalReaction>
</comment>
<evidence type="ECO:0000256" key="12">
    <source>
        <dbReference type="ARBA" id="ARBA00023239"/>
    </source>
</evidence>
<dbReference type="GO" id="GO:0005783">
    <property type="term" value="C:endoplasmic reticulum"/>
    <property type="evidence" value="ECO:0007669"/>
    <property type="project" value="TreeGrafter"/>
</dbReference>
<dbReference type="GO" id="GO:0006629">
    <property type="term" value="P:lipid metabolic process"/>
    <property type="evidence" value="ECO:0007669"/>
    <property type="project" value="UniProtKB-KW"/>
</dbReference>
<evidence type="ECO:0000256" key="8">
    <source>
        <dbReference type="ARBA" id="ARBA00023098"/>
    </source>
</evidence>
<evidence type="ECO:0000256" key="10">
    <source>
        <dbReference type="ARBA" id="ARBA00023136"/>
    </source>
</evidence>
<feature type="transmembrane region" description="Helical" evidence="23">
    <location>
        <begin position="52"/>
        <end position="74"/>
    </location>
</feature>
<gene>
    <name evidence="24" type="ORF">QTP70_019893</name>
</gene>
<comment type="pathway">
    <text evidence="14">Lipid metabolism; leukotriene C4 biosynthesis.</text>
</comment>
<reference evidence="24" key="1">
    <citation type="submission" date="2023-06" db="EMBL/GenBank/DDBJ databases">
        <title>Male Hemibagrus guttatus genome.</title>
        <authorList>
            <person name="Bian C."/>
        </authorList>
    </citation>
    <scope>NUCLEOTIDE SEQUENCE</scope>
    <source>
        <strain evidence="24">Male_cb2023</strain>
        <tissue evidence="24">Muscle</tissue>
    </source>
</reference>
<keyword evidence="3" id="KW-0808">Transferase</keyword>
<evidence type="ECO:0000256" key="18">
    <source>
        <dbReference type="ARBA" id="ARBA00049298"/>
    </source>
</evidence>
<comment type="similarity">
    <text evidence="2">Belongs to the MAPEG family.</text>
</comment>
<dbReference type="Pfam" id="PF01124">
    <property type="entry name" value="MAPEG"/>
    <property type="match status" value="1"/>
</dbReference>
<dbReference type="GO" id="GO:0004364">
    <property type="term" value="F:glutathione transferase activity"/>
    <property type="evidence" value="ECO:0007669"/>
    <property type="project" value="TreeGrafter"/>
</dbReference>
<dbReference type="AlphaFoldDB" id="A0AAE0Q8V6"/>
<evidence type="ECO:0000256" key="2">
    <source>
        <dbReference type="ARBA" id="ARBA00010459"/>
    </source>
</evidence>
<evidence type="ECO:0000256" key="17">
    <source>
        <dbReference type="ARBA" id="ARBA00043664"/>
    </source>
</evidence>
<evidence type="ECO:0000256" key="15">
    <source>
        <dbReference type="ARBA" id="ARBA00037916"/>
    </source>
</evidence>
<proteinExistence type="inferred from homology"/>
<dbReference type="PANTHER" id="PTHR10250">
    <property type="entry name" value="MICROSOMAL GLUTATHIONE S-TRANSFERASE"/>
    <property type="match status" value="1"/>
</dbReference>
<evidence type="ECO:0000256" key="4">
    <source>
        <dbReference type="ARBA" id="ARBA00022692"/>
    </source>
</evidence>
<comment type="pathway">
    <text evidence="15">Lipid metabolism; arachidonate metabolism.</text>
</comment>
<keyword evidence="9" id="KW-0496">Mitochondrion</keyword>
<sequence>MSSISLGGKSIKVLGHDDDDDDDMVLLYVLQGHPGDCVQVKVSGMAVLSKEYGYVLLTGTVSILQLHYLAFAVMKARKKYNVKYPTMYSDDPETGQIFNCIQRVHQNSVEVLPSFLFLLTVGGIYHPRLASVLGVIWIAGRAVYAHGYATGDPEKRKRGAFGAVGLLGLLLCSVHSAANMLGCGCCGQWPRGIFKTL</sequence>
<evidence type="ECO:0000313" key="25">
    <source>
        <dbReference type="Proteomes" id="UP001274896"/>
    </source>
</evidence>
<keyword evidence="4 23" id="KW-0812">Transmembrane</keyword>
<evidence type="ECO:0000256" key="1">
    <source>
        <dbReference type="ARBA" id="ARBA00004374"/>
    </source>
</evidence>
<keyword evidence="7" id="KW-0560">Oxidoreductase</keyword>
<keyword evidence="11" id="KW-0564">Palmitate</keyword>
<evidence type="ECO:0000256" key="16">
    <source>
        <dbReference type="ARBA" id="ARBA00039056"/>
    </source>
</evidence>
<comment type="subcellular location">
    <subcellularLocation>
        <location evidence="1">Mitochondrion outer membrane</location>
        <topology evidence="1">Multi-pass membrane protein</topology>
    </subcellularLocation>
</comment>
<organism evidence="24 25">
    <name type="scientific">Hemibagrus guttatus</name>
    <dbReference type="NCBI Taxonomy" id="175788"/>
    <lineage>
        <taxon>Eukaryota</taxon>
        <taxon>Metazoa</taxon>
        <taxon>Chordata</taxon>
        <taxon>Craniata</taxon>
        <taxon>Vertebrata</taxon>
        <taxon>Euteleostomi</taxon>
        <taxon>Actinopterygii</taxon>
        <taxon>Neopterygii</taxon>
        <taxon>Teleostei</taxon>
        <taxon>Ostariophysi</taxon>
        <taxon>Siluriformes</taxon>
        <taxon>Bagridae</taxon>
        <taxon>Hemibagrus</taxon>
    </lineage>
</organism>
<dbReference type="GO" id="GO:0006691">
    <property type="term" value="P:leukotriene metabolic process"/>
    <property type="evidence" value="ECO:0007669"/>
    <property type="project" value="UniProtKB-ARBA"/>
</dbReference>
<keyword evidence="6 23" id="KW-1133">Transmembrane helix</keyword>
<keyword evidence="5" id="KW-1000">Mitochondrion outer membrane</keyword>
<dbReference type="InterPro" id="IPR023352">
    <property type="entry name" value="MAPEG-like_dom_sf"/>
</dbReference>
<evidence type="ECO:0000256" key="3">
    <source>
        <dbReference type="ARBA" id="ARBA00022679"/>
    </source>
</evidence>
<feature type="transmembrane region" description="Helical" evidence="23">
    <location>
        <begin position="115"/>
        <end position="139"/>
    </location>
</feature>
<evidence type="ECO:0000256" key="19">
    <source>
        <dbReference type="ARBA" id="ARBA00051411"/>
    </source>
</evidence>
<protein>
    <recommendedName>
        <fullName evidence="20">Glutathione S-transferase 3, mitochondrial</fullName>
        <ecNumber evidence="16">4.4.1.20</ecNumber>
    </recommendedName>
    <alternativeName>
        <fullName evidence="21">Glutathione peroxidase MGST3</fullName>
    </alternativeName>
    <alternativeName>
        <fullName evidence="22">LTC4 synthase MGST3</fullName>
    </alternativeName>
</protein>
<accession>A0AAE0Q8V6</accession>
<dbReference type="PANTHER" id="PTHR10250:SF26">
    <property type="entry name" value="GLUTATHIONE S-TRANSFERASE 3, MITOCHONDRIAL"/>
    <property type="match status" value="1"/>
</dbReference>
<dbReference type="Proteomes" id="UP001274896">
    <property type="component" value="Unassembled WGS sequence"/>
</dbReference>